<dbReference type="InParanoid" id="A0A0V1BV39"/>
<organism evidence="1 2">
    <name type="scientific">Trichinella spiralis</name>
    <name type="common">Trichina worm</name>
    <dbReference type="NCBI Taxonomy" id="6334"/>
    <lineage>
        <taxon>Eukaryota</taxon>
        <taxon>Metazoa</taxon>
        <taxon>Ecdysozoa</taxon>
        <taxon>Nematoda</taxon>
        <taxon>Enoplea</taxon>
        <taxon>Dorylaimia</taxon>
        <taxon>Trichinellida</taxon>
        <taxon>Trichinellidae</taxon>
        <taxon>Trichinella</taxon>
    </lineage>
</organism>
<name>A0A0V1BV39_TRISP</name>
<dbReference type="Proteomes" id="UP000054776">
    <property type="component" value="Unassembled WGS sequence"/>
</dbReference>
<sequence length="115" mass="12822">MARENSSGGFRDGVFRVRVFLPPSSLVSISFFLSHSASGDLDHRKVIKKSARLHNPLDCAAQPKSEQVRCQSHFTLTLFQQLTTRKNKGCNCRCATVFVPGAMLCYHGDFLDSDE</sequence>
<protein>
    <submittedName>
        <fullName evidence="1">Uncharacterized protein</fullName>
    </submittedName>
</protein>
<dbReference type="AlphaFoldDB" id="A0A0V1BV39"/>
<dbReference type="EMBL" id="JYDH01000011">
    <property type="protein sequence ID" value="KRY40776.1"/>
    <property type="molecule type" value="Genomic_DNA"/>
</dbReference>
<comment type="caution">
    <text evidence="1">The sequence shown here is derived from an EMBL/GenBank/DDBJ whole genome shotgun (WGS) entry which is preliminary data.</text>
</comment>
<dbReference type="OrthoDB" id="10514501at2759"/>
<gene>
    <name evidence="1" type="ORF">T01_11272</name>
</gene>
<evidence type="ECO:0000313" key="2">
    <source>
        <dbReference type="Proteomes" id="UP000054776"/>
    </source>
</evidence>
<proteinExistence type="predicted"/>
<evidence type="ECO:0000313" key="1">
    <source>
        <dbReference type="EMBL" id="KRY40776.1"/>
    </source>
</evidence>
<keyword evidence="2" id="KW-1185">Reference proteome</keyword>
<reference evidence="1 2" key="1">
    <citation type="submission" date="2015-01" db="EMBL/GenBank/DDBJ databases">
        <title>Evolution of Trichinella species and genotypes.</title>
        <authorList>
            <person name="Korhonen P.K."/>
            <person name="Edoardo P."/>
            <person name="Giuseppe L.R."/>
            <person name="Gasser R.B."/>
        </authorList>
    </citation>
    <scope>NUCLEOTIDE SEQUENCE [LARGE SCALE GENOMIC DNA]</scope>
    <source>
        <strain evidence="1">ISS3</strain>
    </source>
</reference>
<accession>A0A0V1BV39</accession>